<accession>A0A8I1ADF1</accession>
<name>A0A8I1ADF1_THEIN</name>
<proteinExistence type="predicted"/>
<evidence type="ECO:0000313" key="2">
    <source>
        <dbReference type="Proteomes" id="UP000633619"/>
    </source>
</evidence>
<comment type="caution">
    <text evidence="1">The sequence shown here is derived from an EMBL/GenBank/DDBJ whole genome shotgun (WGS) entry which is preliminary data.</text>
</comment>
<organism evidence="1 2">
    <name type="scientific">Thermoactinomyces intermedius</name>
    <dbReference type="NCBI Taxonomy" id="2024"/>
    <lineage>
        <taxon>Bacteria</taxon>
        <taxon>Bacillati</taxon>
        <taxon>Bacillota</taxon>
        <taxon>Bacilli</taxon>
        <taxon>Bacillales</taxon>
        <taxon>Thermoactinomycetaceae</taxon>
        <taxon>Thermoactinomyces</taxon>
    </lineage>
</organism>
<dbReference type="InterPro" id="IPR046064">
    <property type="entry name" value="DUF6022"/>
</dbReference>
<protein>
    <submittedName>
        <fullName evidence="1">Uncharacterized protein</fullName>
    </submittedName>
</protein>
<dbReference type="RefSeq" id="WP_181732276.1">
    <property type="nucleotide sequence ID" value="NZ_JACEIR010000006.1"/>
</dbReference>
<dbReference type="Proteomes" id="UP000633619">
    <property type="component" value="Unassembled WGS sequence"/>
</dbReference>
<reference evidence="1 2" key="1">
    <citation type="submission" date="2020-12" db="EMBL/GenBank/DDBJ databases">
        <title>WGS of Thermoactinomyces spp.</title>
        <authorList>
            <person name="Cheng K."/>
        </authorList>
    </citation>
    <scope>NUCLEOTIDE SEQUENCE [LARGE SCALE GENOMIC DNA]</scope>
    <source>
        <strain evidence="2">CICC 10671\DSM 43846</strain>
    </source>
</reference>
<evidence type="ECO:0000313" key="1">
    <source>
        <dbReference type="EMBL" id="MBH8595762.1"/>
    </source>
</evidence>
<dbReference type="Pfam" id="PF19486">
    <property type="entry name" value="DUF6022"/>
    <property type="match status" value="1"/>
</dbReference>
<keyword evidence="2" id="KW-1185">Reference proteome</keyword>
<dbReference type="EMBL" id="JAECVW010000006">
    <property type="protein sequence ID" value="MBH8595762.1"/>
    <property type="molecule type" value="Genomic_DNA"/>
</dbReference>
<sequence>MKSWNEFFKPEQTITIQGIAKYFQHVIQEQWEVILKEHREELNRKFYEIGEPVYGVYLGKVLIPVFHELSEAGFVTKPGFILPNSIEHWGPPEERERCMWCVVKDQTGTPLGTLVLRVFHSHVRFNVPHAPDVFSLEVTEREAILNAISNASIRLNQKYRGVWQEQRTDGWEYSVETGLGDYLNAGRGEVEVSYLDHALAAWGRNGWELVSVVPHGNRLVAFFKRPVQKNG</sequence>
<dbReference type="AlphaFoldDB" id="A0A8I1ADF1"/>
<gene>
    <name evidence="1" type="ORF">I8U20_10510</name>
</gene>